<dbReference type="EMBL" id="LIAE01010396">
    <property type="protein sequence ID" value="PAV61854.1"/>
    <property type="molecule type" value="Genomic_DNA"/>
</dbReference>
<sequence>MLQILKLQCSCPEGYTGDGIGMYGCQDLDEEHCEDHKCLNGATCVSNYYNGYRCICPPKYTGLRCEKVLNCENGITCMNGGFCTNSSDTCQCYPGFYGEMCELEDEPCSAHITDTTGVFTFEKAKNASHQTCMITFNPKVTQSAPSWNIPISLTSSRALLKFRGVSGEFTVKYEVVKRDCGFRTSKPSGVIYVPPHKLNTTCEWFIDAPAGQVVQLEVPPVNLYTNDVDNCSINEIEFRSTGPYMAIGYFGKAVTQDVTDDKKHYGFSMKYKFVEPDRSCGGEFVNVKKDFEWVGWVNSPNFGGFYPPDMDCTWKIFGMGNSQNDTDDDDNSAQIILKLTFELFDVRGNTQTAFDMSQTRSSLDDYFRARDRRLGGTLGSDVNIFSTLHYRRRFPPFYARTLKCSEDYVHVYSEGKLVIDACNYKKSQTQLRLNSPDAVIQFHSNSQENGLGFRIKYEAVCEKEFSGNGTIQTWNYPNGGTAGKCTYIIKGAPSQAIQITFKTIGLRVITQTRCFYNRNITDFPNYVEFQGGKSDDTYLNQRYVCSRYPFVEEGSLTMSLNRPLTITVVSDGNKNFKGLLMEYKTWDIGCGGLYTGFSGQINSPNYPNNYLPFMHCVYTITVPWMKVVKLTFDNFNTELQNGGGDCQHDKLEIYESYQSPEKHGKLLGRFCGTMIPPVIVSSRYSMVLVFTSDRSVQSEGFSAKYEAIDHRLSCDRTLVDPSGFLEFNGSLAEYKKCEFHIVPNKARILLNMQNFSIPCALSKLQIKNGPSTQSAGFASLGESSEVCDGMRVSSLRSQSNRITMILTTTDSRTTYFNISYEQIGSGCGGHISGISGSVSSPQYPLKDNRNHDCKWVLAVALGNKVRFALTSLDEVGSADEQGYCMRQAGGMYPGAATSGFLGHFSTVCTGIKLSGATGSIQSPGYGFAVHTPRFCTWTVSQGNRIEFNVQHFNIEPVNKFGRPTFCSGNYLQFEPSKLDTSSIAKNSQGLKNKTIPADGRVCNDVGIPSKFTTNTNSITITFTSTVKEQNHFFITWKRIGCEKMDTDIFMNVNKMDKNASLWECDWVLSVPIGKQVVLKVKDFSVYYEQSSESSNSCNYTDNPFQGIAVYQGTSNASGIAEMHCFPAKDILFTSHTNEMYVRLTIIPKNAIPDKHGIFFTAVYVSVDHGVNESYCGADITVKMNQSTVLHSPNYPSMYTAGVMCKWILRPPPGHYLRFTLIDFQTADSFNKLFRAADNVYNRIVGCYQGSLTHSGLLLIFDGNHTRTSKLLSICTDLKDNQPVIDAKSGDTLVEFNGAVSPMTYKSGESQAERRIGFKLQVEAVCGGIVYADDQLRTFELHEANNEPICNITFKKKNEDDDGIYMRVVEIGSRDVGSSDASDSSKSAKVVVQVDSESINSTHIFDYSNDFNPVAAEYRGSDQISVVMEHKPGDGALDFIRMDYSTEINRCGGEIRGSGAFLVGPANPAEEFDCEWTAENSPGNSVALIVQQLRLPVTQNCTDSFLEVRKFNESGEVMERICSYQTGVPKVYEEQKLWFRMRYRKPDEEDPDADADVVPAYKIKVKQYAGGFTNSHVIEAPLKPRYYGEIVWKFKGEQDQGILIKFEQLDVPERSRGMKFFQSADSYEDDDSQIVTARNVFIKGHMPQSDIYLPYSSVSVRANNDDNFRFTWQSIPENEYKNESVETARSSPTKIDYACGGLMTATWTWQTIENPKHTPSDSDEEEVAYAPNLHCKWSIERPRFRGIDVRIVYADLEVDPACEFDYIAITASLGDANDAKFHGDDLTHAARYCDNKLANMSLKYSSSKFVYLHFVTDHSRAGRGFRVQYRLNCNSFDHIPLSDGILDRYLTSPNYPVSLKEKMTCVWTIILQSNRHINVQVEDLDLEETTGCVSEYLMINSHLGMGANSKDSRYCGVLDPGERANLTTPNGRLFIKYATQGASNRRGFRLRVVEYLETCSSNNLFLDEANPVKTFLTPRYPQFLPSSMDCAYLISAPNGHRLKFTIDPQGFRMEANGFSKNSSCVCDACDFVELRDGPTDESPLFGAYCNSNPPSTITTTGNYLYLRIRTDSFINSNGFKATYELASCGGTINLRPKKNEILTSPNFPHPYPVNANCTWTIRSPNTHMVEARISHLSLYPAAKCSYERLLIRDGNSTGRLLTDPTCISYTSGEWFRSSSSVMTIMMEMNGTIEQRPSPMYCRDRKCGLSMELRVSEIGCGGLITDLAGSITAPGYPNRLLPNVRCQWTFRAPIEFTYAFKFSFEGEKNGFIHHRFGGQCYGDLSISNGLPEHEKSGAFSMRNFCENMTTLTGQSDVMTVTYSDMSTIDQMIRSQAAMDDDTYYVPFKLTYQRVPANPECSIALKANSSMEYNISRAELIQASKSKTTAFIQKFCHAQIVRPENYGTTVVSIKTYTSEQGAQSFYGARCSDWGSFIQIKSNHSDPNDLPQLNERYCNATFDAGTNSMLLLYVNPVIDMYTYTWANAYLSNQPQNFILEVGFQRCGGIIENEGGGTIASPSFGSGVYLKNSRCLWQLMAPEGKVVKITIVSMDIEYEIHCNLDSLVVNDGLHRNVIHRYCNREQSNEVAANFVLQERFRQIKTVSRYMTLMWLTDGQNEYKGWKIDYEFINDDAECGFNTKGMGGIIISPNFGNGKEYDNNLECVWDVQVPQGYHIRVNYSHFDIELTPNCSKDYLILSQEHNGKGIAPIGDYAFVFEDEEKEDPICGFFLPKDFVSESNRVKLNFTTDSSKTAKGFRAQWAAECGTVFTLSDGVVTSPGFPDSYPNKDQTCYYLINPQLMAASENIHALEKEREGIVVLKFDVLDLSSYRVSMNRDGCDTDYVEIIDVSVNRPVRTLCAGDELPTDPISIKGQVGIKFVTNETFRAGANRGHNGKAHKGFKLTYNMHFCGGNIQLDEEKMVTEITSPAYPLQYQMEMDCIWNITAPKDRILSIKIVAMELELTEDCFADGLEIYDGSFINNQSSLGKYCGDMSGVPSTRFSTKSNAAVVRFTADDSITAAGFRLVVSATLGPTKGCGGKLVTASDAWQTLSNPRDQDGNYYNGLACGWTIKSPDDTTIEIRIDAVDTEELQHLPGEKPKKYCVDELTIFDGYRKFSPILVNDICTKKPPLQLPMTFFTSHSVAYVYFETDENGVAEGFNISYREAKLQCGGTLSLSSDKDDNIFYETKIDAARTNEKVIRCRWFIKAQGNQPIELEFSNFNIDSKEPDCSDSFLEIRDVGILTKCDHPACARDNKDKKNIHLCGSALPARIVSGTQVLQLTSSAIVEPGKKASFNVTTRILNSNF</sequence>
<evidence type="ECO:0000256" key="3">
    <source>
        <dbReference type="ARBA" id="ARBA00022536"/>
    </source>
</evidence>
<feature type="disulfide bond" evidence="8">
    <location>
        <begin position="56"/>
        <end position="65"/>
    </location>
</feature>
<feature type="disulfide bond" evidence="8">
    <location>
        <begin position="92"/>
        <end position="101"/>
    </location>
</feature>
<evidence type="ECO:0000313" key="11">
    <source>
        <dbReference type="EMBL" id="PAV61855.1"/>
    </source>
</evidence>
<dbReference type="PANTHER" id="PTHR24251">
    <property type="entry name" value="OVOCHYMASE-RELATED"/>
    <property type="match status" value="1"/>
</dbReference>
<feature type="domain" description="CUB" evidence="9">
    <location>
        <begin position="590"/>
        <end position="708"/>
    </location>
</feature>
<feature type="domain" description="CUB" evidence="9">
    <location>
        <begin position="1958"/>
        <end position="2085"/>
    </location>
</feature>
<accession>A0A2A2JJJ3</accession>
<dbReference type="Pfam" id="PF00431">
    <property type="entry name" value="CUB"/>
    <property type="match status" value="13"/>
</dbReference>
<feature type="domain" description="CUB" evidence="9">
    <location>
        <begin position="2907"/>
        <end position="3027"/>
    </location>
</feature>
<feature type="domain" description="CUB" evidence="9">
    <location>
        <begin position="1175"/>
        <end position="1324"/>
    </location>
</feature>
<evidence type="ECO:0000256" key="2">
    <source>
        <dbReference type="ARBA" id="ARBA00022525"/>
    </source>
</evidence>
<evidence type="ECO:0000313" key="12">
    <source>
        <dbReference type="Proteomes" id="UP000218231"/>
    </source>
</evidence>
<feature type="domain" description="CUB" evidence="9">
    <location>
        <begin position="2762"/>
        <end position="2905"/>
    </location>
</feature>
<comment type="caution">
    <text evidence="11">The sequence shown here is derived from an EMBL/GenBank/DDBJ whole genome shotgun (WGS) entry which is preliminary data.</text>
</comment>
<dbReference type="SMART" id="SM00042">
    <property type="entry name" value="CUB"/>
    <property type="match status" value="18"/>
</dbReference>
<dbReference type="InterPro" id="IPR000859">
    <property type="entry name" value="CUB_dom"/>
</dbReference>
<keyword evidence="6" id="KW-0325">Glycoprotein</keyword>
<feature type="domain" description="EGF-like" evidence="10">
    <location>
        <begin position="67"/>
        <end position="102"/>
    </location>
</feature>
<dbReference type="InterPro" id="IPR001881">
    <property type="entry name" value="EGF-like_Ca-bd_dom"/>
</dbReference>
<keyword evidence="4" id="KW-0677">Repeat</keyword>
<comment type="subcellular location">
    <subcellularLocation>
        <location evidence="1">Secreted</location>
    </subcellularLocation>
</comment>
<feature type="disulfide bond" evidence="7">
    <location>
        <begin position="908"/>
        <end position="935"/>
    </location>
</feature>
<evidence type="ECO:0008006" key="13">
    <source>
        <dbReference type="Google" id="ProtNLM"/>
    </source>
</evidence>
<evidence type="ECO:0000256" key="8">
    <source>
        <dbReference type="PROSITE-ProRule" id="PRU00076"/>
    </source>
</evidence>
<dbReference type="SUPFAM" id="SSF57196">
    <property type="entry name" value="EGF/Laminin"/>
    <property type="match status" value="1"/>
</dbReference>
<feature type="domain" description="CUB" evidence="9">
    <location>
        <begin position="827"/>
        <end position="904"/>
    </location>
</feature>
<dbReference type="PROSITE" id="PS01186">
    <property type="entry name" value="EGF_2"/>
    <property type="match status" value="1"/>
</dbReference>
<evidence type="ECO:0000259" key="9">
    <source>
        <dbReference type="PROSITE" id="PS01180"/>
    </source>
</evidence>
<evidence type="ECO:0000256" key="4">
    <source>
        <dbReference type="ARBA" id="ARBA00022737"/>
    </source>
</evidence>
<keyword evidence="3 8" id="KW-0245">EGF-like domain</keyword>
<dbReference type="InterPro" id="IPR035914">
    <property type="entry name" value="Sperma_CUB_dom_sf"/>
</dbReference>
<dbReference type="GO" id="GO:0007399">
    <property type="term" value="P:nervous system development"/>
    <property type="evidence" value="ECO:0007669"/>
    <property type="project" value="UniProtKB-ARBA"/>
</dbReference>
<feature type="domain" description="CUB" evidence="9">
    <location>
        <begin position="714"/>
        <end position="823"/>
    </location>
</feature>
<dbReference type="FunFam" id="2.60.120.290:FF:000005">
    <property type="entry name" value="Procollagen C-endopeptidase enhancer 1"/>
    <property type="match status" value="1"/>
</dbReference>
<feature type="domain" description="CUB" evidence="9">
    <location>
        <begin position="2502"/>
        <end position="2627"/>
    </location>
</feature>
<dbReference type="PROSITE" id="PS50026">
    <property type="entry name" value="EGF_3"/>
    <property type="match status" value="2"/>
</dbReference>
<dbReference type="CDD" id="cd00054">
    <property type="entry name" value="EGF_CA"/>
    <property type="match status" value="2"/>
</dbReference>
<feature type="domain" description="CUB" evidence="9">
    <location>
        <begin position="280"/>
        <end position="460"/>
    </location>
</feature>
<dbReference type="PROSITE" id="PS00022">
    <property type="entry name" value="EGF_1"/>
    <property type="match status" value="2"/>
</dbReference>
<feature type="domain" description="CUB" evidence="9">
    <location>
        <begin position="3034"/>
        <end position="3163"/>
    </location>
</feature>
<dbReference type="STRING" id="2018661.A0A2A2JJJ3"/>
<evidence type="ECO:0000256" key="6">
    <source>
        <dbReference type="ARBA" id="ARBA00023180"/>
    </source>
</evidence>
<feature type="domain" description="CUB" evidence="9">
    <location>
        <begin position="1450"/>
        <end position="1522"/>
    </location>
</feature>
<gene>
    <name evidence="11" type="ORF">WR25_22785</name>
</gene>
<dbReference type="SUPFAM" id="SSF49854">
    <property type="entry name" value="Spermadhesin, CUB domain"/>
    <property type="match status" value="21"/>
</dbReference>
<dbReference type="Gene3D" id="2.60.120.290">
    <property type="entry name" value="Spermadhesin, CUB domain"/>
    <property type="match status" value="21"/>
</dbReference>
<dbReference type="PANTHER" id="PTHR24251:SF50">
    <property type="entry name" value="ATTRACTIN-LIKE 1A"/>
    <property type="match status" value="1"/>
</dbReference>
<dbReference type="FunFam" id="2.60.120.290:FF:000013">
    <property type="entry name" value="Membrane frizzled-related protein"/>
    <property type="match status" value="1"/>
</dbReference>
<dbReference type="OrthoDB" id="10009301at2759"/>
<feature type="domain" description="CUB" evidence="9">
    <location>
        <begin position="2633"/>
        <end position="2761"/>
    </location>
</feature>
<dbReference type="Proteomes" id="UP000218231">
    <property type="component" value="Unassembled WGS sequence"/>
</dbReference>
<keyword evidence="12" id="KW-1185">Reference proteome</keyword>
<dbReference type="SMART" id="SM00179">
    <property type="entry name" value="EGF_CA"/>
    <property type="match status" value="1"/>
</dbReference>
<dbReference type="FunFam" id="2.10.25.10:FF:000045">
    <property type="entry name" value="Slit guidance ligand 2"/>
    <property type="match status" value="1"/>
</dbReference>
<dbReference type="GO" id="GO:0005576">
    <property type="term" value="C:extracellular region"/>
    <property type="evidence" value="ECO:0007669"/>
    <property type="project" value="UniProtKB-SubCell"/>
</dbReference>
<dbReference type="Pfam" id="PF00008">
    <property type="entry name" value="EGF"/>
    <property type="match status" value="1"/>
</dbReference>
<comment type="caution">
    <text evidence="8">Lacks conserved residue(s) required for the propagation of feature annotation.</text>
</comment>
<dbReference type="Gene3D" id="2.10.25.10">
    <property type="entry name" value="Laminin"/>
    <property type="match status" value="2"/>
</dbReference>
<dbReference type="InterPro" id="IPR000742">
    <property type="entry name" value="EGF"/>
</dbReference>
<feature type="disulfide bond" evidence="7">
    <location>
        <begin position="2762"/>
        <end position="2789"/>
    </location>
</feature>
<proteinExistence type="predicted"/>
<dbReference type="EMBL" id="LIAE01010396">
    <property type="protein sequence ID" value="PAV61855.1"/>
    <property type="molecule type" value="Genomic_DNA"/>
</dbReference>
<feature type="domain" description="CUB" evidence="9">
    <location>
        <begin position="180"/>
        <end position="250"/>
    </location>
</feature>
<evidence type="ECO:0000256" key="7">
    <source>
        <dbReference type="PROSITE-ProRule" id="PRU00059"/>
    </source>
</evidence>
<dbReference type="CDD" id="cd00041">
    <property type="entry name" value="CUB"/>
    <property type="match status" value="12"/>
</dbReference>
<dbReference type="GO" id="GO:0005509">
    <property type="term" value="F:calcium ion binding"/>
    <property type="evidence" value="ECO:0007669"/>
    <property type="project" value="InterPro"/>
</dbReference>
<evidence type="ECO:0000256" key="5">
    <source>
        <dbReference type="ARBA" id="ARBA00023157"/>
    </source>
</evidence>
<dbReference type="SMART" id="SM00181">
    <property type="entry name" value="EGF"/>
    <property type="match status" value="2"/>
</dbReference>
<feature type="domain" description="CUB" evidence="9">
    <location>
        <begin position="1832"/>
        <end position="1954"/>
    </location>
</feature>
<organism evidence="11 12">
    <name type="scientific">Diploscapter pachys</name>
    <dbReference type="NCBI Taxonomy" id="2018661"/>
    <lineage>
        <taxon>Eukaryota</taxon>
        <taxon>Metazoa</taxon>
        <taxon>Ecdysozoa</taxon>
        <taxon>Nematoda</taxon>
        <taxon>Chromadorea</taxon>
        <taxon>Rhabditida</taxon>
        <taxon>Rhabditina</taxon>
        <taxon>Rhabditomorpha</taxon>
        <taxon>Rhabditoidea</taxon>
        <taxon>Rhabditidae</taxon>
        <taxon>Diploscapter</taxon>
    </lineage>
</organism>
<feature type="domain" description="CUB" evidence="9">
    <location>
        <begin position="2218"/>
        <end position="2352"/>
    </location>
</feature>
<feature type="domain" description="CUB" evidence="9">
    <location>
        <begin position="1698"/>
        <end position="1831"/>
    </location>
</feature>
<feature type="domain" description="CUB" evidence="9">
    <location>
        <begin position="2087"/>
        <end position="2214"/>
    </location>
</feature>
<name>A0A2A2JJJ3_9BILA</name>
<feature type="domain" description="CUB" evidence="9">
    <location>
        <begin position="908"/>
        <end position="1039"/>
    </location>
</feature>
<evidence type="ECO:0000256" key="1">
    <source>
        <dbReference type="ARBA" id="ARBA00004613"/>
    </source>
</evidence>
<keyword evidence="5 8" id="KW-1015">Disulfide bond</keyword>
<evidence type="ECO:0000259" key="10">
    <source>
        <dbReference type="PROSITE" id="PS50026"/>
    </source>
</evidence>
<dbReference type="PROSITE" id="PS01180">
    <property type="entry name" value="CUB"/>
    <property type="match status" value="19"/>
</dbReference>
<feature type="domain" description="CUB" evidence="9">
    <location>
        <begin position="3167"/>
        <end position="3303"/>
    </location>
</feature>
<protein>
    <recommendedName>
        <fullName evidence="13">Cubilin</fullName>
    </recommendedName>
</protein>
<keyword evidence="2" id="KW-0964">Secreted</keyword>
<reference evidence="11 12" key="1">
    <citation type="journal article" date="2017" name="Curr. Biol.">
        <title>Genome architecture and evolution of a unichromosomal asexual nematode.</title>
        <authorList>
            <person name="Fradin H."/>
            <person name="Zegar C."/>
            <person name="Gutwein M."/>
            <person name="Lucas J."/>
            <person name="Kovtun M."/>
            <person name="Corcoran D."/>
            <person name="Baugh L.R."/>
            <person name="Kiontke K."/>
            <person name="Gunsalus K."/>
            <person name="Fitch D.H."/>
            <person name="Piano F."/>
        </authorList>
    </citation>
    <scope>NUCLEOTIDE SEQUENCE [LARGE SCALE GENOMIC DNA]</scope>
    <source>
        <strain evidence="11">PF1309</strain>
    </source>
</reference>
<feature type="domain" description="EGF-like" evidence="10">
    <location>
        <begin position="29"/>
        <end position="66"/>
    </location>
</feature>